<evidence type="ECO:0000313" key="10">
    <source>
        <dbReference type="Proteomes" id="UP000317648"/>
    </source>
</evidence>
<dbReference type="GO" id="GO:0005886">
    <property type="term" value="C:plasma membrane"/>
    <property type="evidence" value="ECO:0007669"/>
    <property type="project" value="UniProtKB-SubCell"/>
</dbReference>
<proteinExistence type="inferred from homology"/>
<dbReference type="RefSeq" id="WP_145049345.1">
    <property type="nucleotide sequence ID" value="NZ_CP036433.1"/>
</dbReference>
<evidence type="ECO:0000256" key="6">
    <source>
        <dbReference type="ARBA" id="ARBA00023136"/>
    </source>
</evidence>
<keyword evidence="10" id="KW-1185">Reference proteome</keyword>
<evidence type="ECO:0000256" key="7">
    <source>
        <dbReference type="RuleBase" id="RU003879"/>
    </source>
</evidence>
<keyword evidence="7" id="KW-0813">Transport</keyword>
<comment type="similarity">
    <text evidence="2 7">Belongs to the ExbD/TolR family.</text>
</comment>
<evidence type="ECO:0000256" key="3">
    <source>
        <dbReference type="ARBA" id="ARBA00022475"/>
    </source>
</evidence>
<evidence type="ECO:0000256" key="4">
    <source>
        <dbReference type="ARBA" id="ARBA00022692"/>
    </source>
</evidence>
<keyword evidence="5" id="KW-1133">Transmembrane helix</keyword>
<dbReference type="InterPro" id="IPR003400">
    <property type="entry name" value="ExbD"/>
</dbReference>
<feature type="region of interest" description="Disordered" evidence="8">
    <location>
        <begin position="38"/>
        <end position="61"/>
    </location>
</feature>
<feature type="compositionally biased region" description="Basic and acidic residues" evidence="8">
    <location>
        <begin position="47"/>
        <end position="58"/>
    </location>
</feature>
<keyword evidence="4 7" id="KW-0812">Transmembrane</keyword>
<name>A0A518DM92_9BACT</name>
<keyword evidence="3" id="KW-1003">Cell membrane</keyword>
<dbReference type="GO" id="GO:0022857">
    <property type="term" value="F:transmembrane transporter activity"/>
    <property type="evidence" value="ECO:0007669"/>
    <property type="project" value="InterPro"/>
</dbReference>
<evidence type="ECO:0000256" key="1">
    <source>
        <dbReference type="ARBA" id="ARBA00004162"/>
    </source>
</evidence>
<dbReference type="OrthoDB" id="279677at2"/>
<dbReference type="Pfam" id="PF02472">
    <property type="entry name" value="ExbD"/>
    <property type="match status" value="1"/>
</dbReference>
<organism evidence="9 10">
    <name type="scientific">Lignipirellula cremea</name>
    <dbReference type="NCBI Taxonomy" id="2528010"/>
    <lineage>
        <taxon>Bacteria</taxon>
        <taxon>Pseudomonadati</taxon>
        <taxon>Planctomycetota</taxon>
        <taxon>Planctomycetia</taxon>
        <taxon>Pirellulales</taxon>
        <taxon>Pirellulaceae</taxon>
        <taxon>Lignipirellula</taxon>
    </lineage>
</organism>
<evidence type="ECO:0000256" key="2">
    <source>
        <dbReference type="ARBA" id="ARBA00005811"/>
    </source>
</evidence>
<evidence type="ECO:0000313" key="9">
    <source>
        <dbReference type="EMBL" id="QDU92955.1"/>
    </source>
</evidence>
<dbReference type="EMBL" id="CP036433">
    <property type="protein sequence ID" value="QDU92955.1"/>
    <property type="molecule type" value="Genomic_DNA"/>
</dbReference>
<accession>A0A518DM92</accession>
<evidence type="ECO:0000256" key="5">
    <source>
        <dbReference type="ARBA" id="ARBA00022989"/>
    </source>
</evidence>
<evidence type="ECO:0000256" key="8">
    <source>
        <dbReference type="SAM" id="MobiDB-lite"/>
    </source>
</evidence>
<protein>
    <submittedName>
        <fullName evidence="9">Biopolymer transport protein ExbD/TolR</fullName>
    </submittedName>
</protein>
<dbReference type="KEGG" id="lcre:Pla8534_07280"/>
<reference evidence="9 10" key="1">
    <citation type="submission" date="2019-02" db="EMBL/GenBank/DDBJ databases">
        <title>Deep-cultivation of Planctomycetes and their phenomic and genomic characterization uncovers novel biology.</title>
        <authorList>
            <person name="Wiegand S."/>
            <person name="Jogler M."/>
            <person name="Boedeker C."/>
            <person name="Pinto D."/>
            <person name="Vollmers J."/>
            <person name="Rivas-Marin E."/>
            <person name="Kohn T."/>
            <person name="Peeters S.H."/>
            <person name="Heuer A."/>
            <person name="Rast P."/>
            <person name="Oberbeckmann S."/>
            <person name="Bunk B."/>
            <person name="Jeske O."/>
            <person name="Meyerdierks A."/>
            <person name="Storesund J.E."/>
            <person name="Kallscheuer N."/>
            <person name="Luecker S."/>
            <person name="Lage O.M."/>
            <person name="Pohl T."/>
            <person name="Merkel B.J."/>
            <person name="Hornburger P."/>
            <person name="Mueller R.-W."/>
            <person name="Bruemmer F."/>
            <person name="Labrenz M."/>
            <person name="Spormann A.M."/>
            <person name="Op den Camp H."/>
            <person name="Overmann J."/>
            <person name="Amann R."/>
            <person name="Jetten M.S.M."/>
            <person name="Mascher T."/>
            <person name="Medema M.H."/>
            <person name="Devos D.P."/>
            <person name="Kaster A.-K."/>
            <person name="Ovreas L."/>
            <person name="Rohde M."/>
            <person name="Galperin M.Y."/>
            <person name="Jogler C."/>
        </authorList>
    </citation>
    <scope>NUCLEOTIDE SEQUENCE [LARGE SCALE GENOMIC DNA]</scope>
    <source>
        <strain evidence="9 10">Pla85_3_4</strain>
    </source>
</reference>
<dbReference type="AlphaFoldDB" id="A0A518DM92"/>
<comment type="subcellular location">
    <subcellularLocation>
        <location evidence="1">Cell membrane</location>
        <topology evidence="1">Single-pass membrane protein</topology>
    </subcellularLocation>
    <subcellularLocation>
        <location evidence="7">Cell membrane</location>
        <topology evidence="7">Single-pass type II membrane protein</topology>
    </subcellularLocation>
</comment>
<gene>
    <name evidence="9" type="ORF">Pla8534_07280</name>
</gene>
<dbReference type="GO" id="GO:0015031">
    <property type="term" value="P:protein transport"/>
    <property type="evidence" value="ECO:0007669"/>
    <property type="project" value="UniProtKB-KW"/>
</dbReference>
<dbReference type="Proteomes" id="UP000317648">
    <property type="component" value="Chromosome"/>
</dbReference>
<keyword evidence="6" id="KW-0472">Membrane</keyword>
<keyword evidence="7" id="KW-0653">Protein transport</keyword>
<sequence length="140" mass="15781">MRRDRSTKLLVEPPASATGDIAFNLIVFFLVCASVQPDSGRPQTIPRSEKTEVEKQEENVEVSLTRTSASINGTVVREEVFVQRLKNLLVGKPRPEDKIVVLKTKPDVEYQHWINVTSKIEEAGGILTIQREEERTVQVP</sequence>